<evidence type="ECO:0000256" key="3">
    <source>
        <dbReference type="ARBA" id="ARBA00023002"/>
    </source>
</evidence>
<dbReference type="InterPro" id="IPR051911">
    <property type="entry name" value="SDR_oxidoreductase"/>
</dbReference>
<proteinExistence type="inferred from homology"/>
<keyword evidence="6" id="KW-1185">Reference proteome</keyword>
<keyword evidence="3" id="KW-0560">Oxidoreductase</keyword>
<dbReference type="SUPFAM" id="SSF51735">
    <property type="entry name" value="NAD(P)-binding Rossmann-fold domains"/>
    <property type="match status" value="1"/>
</dbReference>
<dbReference type="VEuPathDB" id="FungiDB:Z517_06618"/>
<dbReference type="Proteomes" id="UP000053029">
    <property type="component" value="Unassembled WGS sequence"/>
</dbReference>
<keyword evidence="2" id="KW-0521">NADP</keyword>
<dbReference type="PRINTS" id="PR00080">
    <property type="entry name" value="SDRFAMILY"/>
</dbReference>
<evidence type="ECO:0000256" key="1">
    <source>
        <dbReference type="ARBA" id="ARBA00006484"/>
    </source>
</evidence>
<dbReference type="PRINTS" id="PR00081">
    <property type="entry name" value="GDHRDH"/>
</dbReference>
<sequence>MQWLVTGCSTGLGLEIARAALQAGQKCIATSRNPASSPDAIADIEKLGGVWATLDVSSPSLENDIENIVKKHGPVDVVVNNAGYADGAPLEMMDLDKARQMFETNFWGPIRIIQALVPSMRSRHSGVIINISSAVNWNPPPGAAVYAGSKFAIEGISEALATELSTFNIRVLIAEPGAMKTKFFDQKKMKMPILADAYKGTPTEYVMQAIAGLDEGAPQDARKTAEAIVKEILEPSSTPMALRMPLGMESLGGMRKRAEEYIKIADNMEKVAVACDF</sequence>
<dbReference type="PROSITE" id="PS00061">
    <property type="entry name" value="ADH_SHORT"/>
    <property type="match status" value="1"/>
</dbReference>
<evidence type="ECO:0000256" key="4">
    <source>
        <dbReference type="RuleBase" id="RU000363"/>
    </source>
</evidence>
<dbReference type="GO" id="GO:0016491">
    <property type="term" value="F:oxidoreductase activity"/>
    <property type="evidence" value="ECO:0007669"/>
    <property type="project" value="UniProtKB-KW"/>
</dbReference>
<dbReference type="HOGENOM" id="CLU_010194_2_9_1"/>
<comment type="similarity">
    <text evidence="1 4">Belongs to the short-chain dehydrogenases/reductases (SDR) family.</text>
</comment>
<dbReference type="STRING" id="1442368.A0A0D2GGW2"/>
<organism evidence="5 6">
    <name type="scientific">Fonsecaea pedrosoi CBS 271.37</name>
    <dbReference type="NCBI Taxonomy" id="1442368"/>
    <lineage>
        <taxon>Eukaryota</taxon>
        <taxon>Fungi</taxon>
        <taxon>Dikarya</taxon>
        <taxon>Ascomycota</taxon>
        <taxon>Pezizomycotina</taxon>
        <taxon>Eurotiomycetes</taxon>
        <taxon>Chaetothyriomycetidae</taxon>
        <taxon>Chaetothyriales</taxon>
        <taxon>Herpotrichiellaceae</taxon>
        <taxon>Fonsecaea</taxon>
    </lineage>
</organism>
<dbReference type="InterPro" id="IPR002347">
    <property type="entry name" value="SDR_fam"/>
</dbReference>
<protein>
    <submittedName>
        <fullName evidence="5">Uncharacterized protein</fullName>
    </submittedName>
</protein>
<name>A0A0D2GGW2_9EURO</name>
<evidence type="ECO:0000256" key="2">
    <source>
        <dbReference type="ARBA" id="ARBA00022857"/>
    </source>
</evidence>
<reference evidence="5 6" key="1">
    <citation type="submission" date="2015-01" db="EMBL/GenBank/DDBJ databases">
        <title>The Genome Sequence of Fonsecaea pedrosoi CBS 271.37.</title>
        <authorList>
            <consortium name="The Broad Institute Genomics Platform"/>
            <person name="Cuomo C."/>
            <person name="de Hoog S."/>
            <person name="Gorbushina A."/>
            <person name="Stielow B."/>
            <person name="Teixiera M."/>
            <person name="Abouelleil A."/>
            <person name="Chapman S.B."/>
            <person name="Priest M."/>
            <person name="Young S.K."/>
            <person name="Wortman J."/>
            <person name="Nusbaum C."/>
            <person name="Birren B."/>
        </authorList>
    </citation>
    <scope>NUCLEOTIDE SEQUENCE [LARGE SCALE GENOMIC DNA]</scope>
    <source>
        <strain evidence="5 6">CBS 271.37</strain>
    </source>
</reference>
<dbReference type="AlphaFoldDB" id="A0A0D2GGW2"/>
<evidence type="ECO:0000313" key="6">
    <source>
        <dbReference type="Proteomes" id="UP000053029"/>
    </source>
</evidence>
<dbReference type="GeneID" id="25306108"/>
<dbReference type="InterPro" id="IPR036291">
    <property type="entry name" value="NAD(P)-bd_dom_sf"/>
</dbReference>
<dbReference type="InterPro" id="IPR020904">
    <property type="entry name" value="Sc_DH/Rdtase_CS"/>
</dbReference>
<evidence type="ECO:0000313" key="5">
    <source>
        <dbReference type="EMBL" id="KIW80003.1"/>
    </source>
</evidence>
<dbReference type="EMBL" id="KN846972">
    <property type="protein sequence ID" value="KIW80003.1"/>
    <property type="molecule type" value="Genomic_DNA"/>
</dbReference>
<accession>A0A0D2GGW2</accession>
<dbReference type="PANTHER" id="PTHR43976">
    <property type="entry name" value="SHORT CHAIN DEHYDROGENASE"/>
    <property type="match status" value="1"/>
</dbReference>
<dbReference type="OrthoDB" id="1274115at2759"/>
<dbReference type="CDD" id="cd05374">
    <property type="entry name" value="17beta-HSD-like_SDR_c"/>
    <property type="match status" value="1"/>
</dbReference>
<dbReference type="Pfam" id="PF00106">
    <property type="entry name" value="adh_short"/>
    <property type="match status" value="1"/>
</dbReference>
<dbReference type="Gene3D" id="3.40.50.720">
    <property type="entry name" value="NAD(P)-binding Rossmann-like Domain"/>
    <property type="match status" value="1"/>
</dbReference>
<gene>
    <name evidence="5" type="ORF">Z517_06618</name>
</gene>
<dbReference type="PANTHER" id="PTHR43976:SF16">
    <property type="entry name" value="SHORT-CHAIN DEHYDROGENASE_REDUCTASE FAMILY PROTEIN"/>
    <property type="match status" value="1"/>
</dbReference>
<dbReference type="RefSeq" id="XP_013283811.1">
    <property type="nucleotide sequence ID" value="XM_013428357.1"/>
</dbReference>